<dbReference type="EC" id="2.7.13.3" evidence="3"/>
<dbReference type="PANTHER" id="PTHR43711">
    <property type="entry name" value="TWO-COMPONENT HISTIDINE KINASE"/>
    <property type="match status" value="1"/>
</dbReference>
<dbReference type="PRINTS" id="PR00344">
    <property type="entry name" value="BCTRLSENSOR"/>
</dbReference>
<dbReference type="InterPro" id="IPR036097">
    <property type="entry name" value="HisK_dim/P_sf"/>
</dbReference>
<keyword evidence="7" id="KW-0902">Two-component regulatory system</keyword>
<dbReference type="Pfam" id="PF00512">
    <property type="entry name" value="HisKA"/>
    <property type="match status" value="1"/>
</dbReference>
<evidence type="ECO:0000256" key="7">
    <source>
        <dbReference type="ARBA" id="ARBA00023012"/>
    </source>
</evidence>
<keyword evidence="11" id="KW-1185">Reference proteome</keyword>
<dbReference type="InterPro" id="IPR005467">
    <property type="entry name" value="His_kinase_dom"/>
</dbReference>
<dbReference type="Gene3D" id="3.30.565.10">
    <property type="entry name" value="Histidine kinase-like ATPase, C-terminal domain"/>
    <property type="match status" value="1"/>
</dbReference>
<keyword evidence="8" id="KW-0472">Membrane</keyword>
<dbReference type="SUPFAM" id="SSF55874">
    <property type="entry name" value="ATPase domain of HSP90 chaperone/DNA topoisomerase II/histidine kinase"/>
    <property type="match status" value="1"/>
</dbReference>
<evidence type="ECO:0000256" key="1">
    <source>
        <dbReference type="ARBA" id="ARBA00000085"/>
    </source>
</evidence>
<dbReference type="PANTHER" id="PTHR43711:SF1">
    <property type="entry name" value="HISTIDINE KINASE 1"/>
    <property type="match status" value="1"/>
</dbReference>
<dbReference type="CDD" id="cd00082">
    <property type="entry name" value="HisKA"/>
    <property type="match status" value="1"/>
</dbReference>
<dbReference type="Pfam" id="PF02518">
    <property type="entry name" value="HATPase_c"/>
    <property type="match status" value="1"/>
</dbReference>
<feature type="transmembrane region" description="Helical" evidence="8">
    <location>
        <begin position="210"/>
        <end position="228"/>
    </location>
</feature>
<evidence type="ECO:0000256" key="8">
    <source>
        <dbReference type="SAM" id="Phobius"/>
    </source>
</evidence>
<dbReference type="Gene3D" id="1.10.287.130">
    <property type="match status" value="1"/>
</dbReference>
<dbReference type="CDD" id="cd00075">
    <property type="entry name" value="HATPase"/>
    <property type="match status" value="1"/>
</dbReference>
<proteinExistence type="predicted"/>
<feature type="transmembrane region" description="Helical" evidence="8">
    <location>
        <begin position="12"/>
        <end position="35"/>
    </location>
</feature>
<evidence type="ECO:0000259" key="9">
    <source>
        <dbReference type="PROSITE" id="PS50109"/>
    </source>
</evidence>
<reference evidence="10 11" key="1">
    <citation type="journal article" date="2018" name="Elife">
        <title>Discovery and characterization of a prevalent human gut bacterial enzyme sufficient for the inactivation of a family of plant toxins.</title>
        <authorList>
            <person name="Koppel N."/>
            <person name="Bisanz J.E."/>
            <person name="Pandelia M.E."/>
            <person name="Turnbaugh P.J."/>
            <person name="Balskus E.P."/>
        </authorList>
    </citation>
    <scope>NUCLEOTIDE SEQUENCE [LARGE SCALE GENOMIC DNA]</scope>
    <source>
        <strain evidence="10 11">3C</strain>
    </source>
</reference>
<protein>
    <recommendedName>
        <fullName evidence="3">histidine kinase</fullName>
        <ecNumber evidence="3">2.7.13.3</ecNumber>
    </recommendedName>
</protein>
<evidence type="ECO:0000313" key="11">
    <source>
        <dbReference type="Proteomes" id="UP000254000"/>
    </source>
</evidence>
<name>A0A369LXQ6_9ACTN</name>
<keyword evidence="8" id="KW-1133">Transmembrane helix</keyword>
<evidence type="ECO:0000256" key="4">
    <source>
        <dbReference type="ARBA" id="ARBA00022553"/>
    </source>
</evidence>
<keyword evidence="4" id="KW-0597">Phosphoprotein</keyword>
<comment type="caution">
    <text evidence="10">The sequence shown here is derived from an EMBL/GenBank/DDBJ whole genome shotgun (WGS) entry which is preliminary data.</text>
</comment>
<dbReference type="PROSITE" id="PS50109">
    <property type="entry name" value="HIS_KIN"/>
    <property type="match status" value="1"/>
</dbReference>
<dbReference type="GO" id="GO:0005886">
    <property type="term" value="C:plasma membrane"/>
    <property type="evidence" value="ECO:0007669"/>
    <property type="project" value="UniProtKB-SubCell"/>
</dbReference>
<dbReference type="SMART" id="SM00387">
    <property type="entry name" value="HATPase_c"/>
    <property type="match status" value="1"/>
</dbReference>
<dbReference type="FunFam" id="3.30.565.10:FF:000006">
    <property type="entry name" value="Sensor histidine kinase WalK"/>
    <property type="match status" value="1"/>
</dbReference>
<evidence type="ECO:0000256" key="6">
    <source>
        <dbReference type="ARBA" id="ARBA00022777"/>
    </source>
</evidence>
<comment type="catalytic activity">
    <reaction evidence="1">
        <text>ATP + protein L-histidine = ADP + protein N-phospho-L-histidine.</text>
        <dbReference type="EC" id="2.7.13.3"/>
    </reaction>
</comment>
<dbReference type="Proteomes" id="UP000254000">
    <property type="component" value="Unassembled WGS sequence"/>
</dbReference>
<evidence type="ECO:0000313" key="10">
    <source>
        <dbReference type="EMBL" id="RDB62975.1"/>
    </source>
</evidence>
<keyword evidence="5" id="KW-0808">Transferase</keyword>
<evidence type="ECO:0000256" key="2">
    <source>
        <dbReference type="ARBA" id="ARBA00004236"/>
    </source>
</evidence>
<sequence length="467" mass="49907">MGFEERRVRRLLARNTLLFFAAFAVLFSLFGVLIFQMVSSSIYQPADNQLAELRILTSSAMADWESGDGGDGYEVLSDGNLSAEAEGVGAGLEESMADDADEGGIAILNRSYVASNPQLIYLWRHADGKAAGTEGLYASYPAYFDDIPFDPGDLDRAYEVRAGGHVYRGINYAMGSGGIAEGEVSDRAYVQVLVNVDSEMALLEHFTRVLVVYLAVAVAVAAAVSFLLSRRTVKPIVASMNRQTEFVQNASHELRTPLAIILAAQERLLAEPGARIVDRFEDVGAVADETKRLARLVDDLMTLTSADASTEDEREAAPLEVGGIVEDVAGLYADVAEVAGKTLTVAVRPAGEVRIEADALRQVLGILLDNALKYTVAGDSVAVRCEERGARVTLSVADTGCGIDPADRGRVFERFYRADTARTTPGSGLGLSIARALVEHAGGVVAIEANEPRGTCVTVVLPKARAR</sequence>
<dbReference type="InterPro" id="IPR050736">
    <property type="entry name" value="Sensor_HK_Regulatory"/>
</dbReference>
<gene>
    <name evidence="10" type="ORF">C1877_12630</name>
</gene>
<feature type="domain" description="Histidine kinase" evidence="9">
    <location>
        <begin position="249"/>
        <end position="465"/>
    </location>
</feature>
<dbReference type="InterPro" id="IPR003661">
    <property type="entry name" value="HisK_dim/P_dom"/>
</dbReference>
<dbReference type="AlphaFoldDB" id="A0A369LXQ6"/>
<keyword evidence="8" id="KW-0812">Transmembrane</keyword>
<dbReference type="InterPro" id="IPR003594">
    <property type="entry name" value="HATPase_dom"/>
</dbReference>
<dbReference type="SUPFAM" id="SSF47384">
    <property type="entry name" value="Homodimeric domain of signal transducing histidine kinase"/>
    <property type="match status" value="1"/>
</dbReference>
<comment type="subcellular location">
    <subcellularLocation>
        <location evidence="2">Cell membrane</location>
    </subcellularLocation>
</comment>
<dbReference type="EMBL" id="PPTS01000008">
    <property type="protein sequence ID" value="RDB62975.1"/>
    <property type="molecule type" value="Genomic_DNA"/>
</dbReference>
<evidence type="ECO:0000256" key="3">
    <source>
        <dbReference type="ARBA" id="ARBA00012438"/>
    </source>
</evidence>
<dbReference type="SMART" id="SM00388">
    <property type="entry name" value="HisKA"/>
    <property type="match status" value="1"/>
</dbReference>
<dbReference type="GeneID" id="78360538"/>
<dbReference type="OrthoDB" id="9786919at2"/>
<evidence type="ECO:0000256" key="5">
    <source>
        <dbReference type="ARBA" id="ARBA00022679"/>
    </source>
</evidence>
<accession>A0A369LXQ6</accession>
<dbReference type="GO" id="GO:0000155">
    <property type="term" value="F:phosphorelay sensor kinase activity"/>
    <property type="evidence" value="ECO:0007669"/>
    <property type="project" value="InterPro"/>
</dbReference>
<keyword evidence="6 10" id="KW-0418">Kinase</keyword>
<dbReference type="InterPro" id="IPR004358">
    <property type="entry name" value="Sig_transdc_His_kin-like_C"/>
</dbReference>
<dbReference type="RefSeq" id="WP_015539385.1">
    <property type="nucleotide sequence ID" value="NZ_CABMMS010000008.1"/>
</dbReference>
<organism evidence="10 11">
    <name type="scientific">Gordonibacter pamelaeae</name>
    <dbReference type="NCBI Taxonomy" id="471189"/>
    <lineage>
        <taxon>Bacteria</taxon>
        <taxon>Bacillati</taxon>
        <taxon>Actinomycetota</taxon>
        <taxon>Coriobacteriia</taxon>
        <taxon>Eggerthellales</taxon>
        <taxon>Eggerthellaceae</taxon>
        <taxon>Gordonibacter</taxon>
    </lineage>
</organism>
<dbReference type="InterPro" id="IPR036890">
    <property type="entry name" value="HATPase_C_sf"/>
</dbReference>